<evidence type="ECO:0000256" key="1">
    <source>
        <dbReference type="SAM" id="MobiDB-lite"/>
    </source>
</evidence>
<gene>
    <name evidence="2" type="ORF">FAZ78_21100</name>
</gene>
<dbReference type="SUPFAM" id="SSF53067">
    <property type="entry name" value="Actin-like ATPase domain"/>
    <property type="match status" value="1"/>
</dbReference>
<keyword evidence="2" id="KW-0396">Initiation factor</keyword>
<feature type="compositionally biased region" description="Low complexity" evidence="1">
    <location>
        <begin position="212"/>
        <end position="239"/>
    </location>
</feature>
<dbReference type="Gene3D" id="3.30.420.380">
    <property type="match status" value="1"/>
</dbReference>
<protein>
    <submittedName>
        <fullName evidence="2">Translation initiation factor 2</fullName>
    </submittedName>
</protein>
<feature type="non-terminal residue" evidence="2">
    <location>
        <position position="332"/>
    </location>
</feature>
<dbReference type="EMBL" id="SWAU01000304">
    <property type="protein sequence ID" value="TKA94665.1"/>
    <property type="molecule type" value="Genomic_DNA"/>
</dbReference>
<dbReference type="InterPro" id="IPR043129">
    <property type="entry name" value="ATPase_NBD"/>
</dbReference>
<dbReference type="GO" id="GO:0003743">
    <property type="term" value="F:translation initiation factor activity"/>
    <property type="evidence" value="ECO:0007669"/>
    <property type="project" value="UniProtKB-KW"/>
</dbReference>
<evidence type="ECO:0000313" key="2">
    <source>
        <dbReference type="EMBL" id="TKA94665.1"/>
    </source>
</evidence>
<reference evidence="2 3" key="1">
    <citation type="submission" date="2019-04" db="EMBL/GenBank/DDBJ databases">
        <title>Crypto-aerobic microbial life in anoxic (sulfidic) marine sediments.</title>
        <authorList>
            <person name="Bhattacharya S."/>
            <person name="Roy C."/>
            <person name="Mondal N."/>
            <person name="Sarkar J."/>
            <person name="Mandal S."/>
            <person name="Rameez M.J."/>
            <person name="Ghosh W."/>
        </authorList>
    </citation>
    <scope>NUCLEOTIDE SEQUENCE [LARGE SCALE GENOMIC DNA]</scope>
    <source>
        <strain evidence="2 3">SBBC</strain>
    </source>
</reference>
<accession>A0A4U0YSK3</accession>
<sequence>MKPSFALNLTSDSIGLLQRTEGGWQDIGSVPFDSPDLPAALGTLRGKAGPGLTSKIVLPDSQILYTEVVAPGPDTGARRTQIRAALEGLTPYAVRELVFDWHGSGDRVKVAVIARETLQEAEAFAEEHGFNPLSFVAAPSPEKFGKEPWFGTTAGAQKRLPKGEKVERDLEALVLAGAAPEEEAALREAAEPLAHPVPEVVEPEIPGSELPEAVAEELPPSEAEAAPESAEPLAHPLPETVEPEIPGSELPEEPELQAEAPEAVEHDDAPEAVEPVTEAEAPQPETPEVIAERFTDVILPAEAEPVAAEEMSEPERTPEDEPDDAPLPATPE</sequence>
<feature type="compositionally biased region" description="Low complexity" evidence="1">
    <location>
        <begin position="300"/>
        <end position="309"/>
    </location>
</feature>
<name>A0A4U0YSK3_9RHOB</name>
<dbReference type="Proteomes" id="UP000306340">
    <property type="component" value="Unassembled WGS sequence"/>
</dbReference>
<evidence type="ECO:0000313" key="3">
    <source>
        <dbReference type="Proteomes" id="UP000306340"/>
    </source>
</evidence>
<organism evidence="2 3">
    <name type="scientific">Cereibacter changlensis</name>
    <dbReference type="NCBI Taxonomy" id="402884"/>
    <lineage>
        <taxon>Bacteria</taxon>
        <taxon>Pseudomonadati</taxon>
        <taxon>Pseudomonadota</taxon>
        <taxon>Alphaproteobacteria</taxon>
        <taxon>Rhodobacterales</taxon>
        <taxon>Paracoccaceae</taxon>
        <taxon>Cereibacter</taxon>
    </lineage>
</organism>
<feature type="compositionally biased region" description="Low complexity" evidence="1">
    <location>
        <begin position="272"/>
        <end position="289"/>
    </location>
</feature>
<keyword evidence="2" id="KW-0648">Protein biosynthesis</keyword>
<proteinExistence type="predicted"/>
<comment type="caution">
    <text evidence="2">The sequence shown here is derived from an EMBL/GenBank/DDBJ whole genome shotgun (WGS) entry which is preliminary data.</text>
</comment>
<dbReference type="AlphaFoldDB" id="A0A4U0YSK3"/>
<feature type="region of interest" description="Disordered" evidence="1">
    <location>
        <begin position="212"/>
        <end position="332"/>
    </location>
</feature>